<dbReference type="KEGG" id="ccel:CCDG5_1262"/>
<dbReference type="Pfam" id="PF00128">
    <property type="entry name" value="Alpha-amylase"/>
    <property type="match status" value="1"/>
</dbReference>
<keyword evidence="14" id="KW-0808">Transferase</keyword>
<dbReference type="Pfam" id="PF01833">
    <property type="entry name" value="TIG"/>
    <property type="match status" value="1"/>
</dbReference>
<dbReference type="GO" id="GO:0030245">
    <property type="term" value="P:cellulose catabolic process"/>
    <property type="evidence" value="ECO:0007669"/>
    <property type="project" value="UniProtKB-KW"/>
</dbReference>
<dbReference type="EMBL" id="LM995447">
    <property type="protein sequence ID" value="CDZ24376.1"/>
    <property type="molecule type" value="Genomic_DNA"/>
</dbReference>
<dbReference type="Proteomes" id="UP000032431">
    <property type="component" value="Chromosome I"/>
</dbReference>
<dbReference type="InterPro" id="IPR014756">
    <property type="entry name" value="Ig_E-set"/>
</dbReference>
<dbReference type="InterPro" id="IPR002044">
    <property type="entry name" value="CBM20"/>
</dbReference>
<keyword evidence="9" id="KW-0119">Carbohydrate metabolism</keyword>
<dbReference type="EC" id="2.4.1.19" evidence="4"/>
<dbReference type="PANTHER" id="PTHR10357:SF215">
    <property type="entry name" value="ALPHA-AMYLASE 1"/>
    <property type="match status" value="1"/>
</dbReference>
<keyword evidence="7 12" id="KW-0732">Signal</keyword>
<dbReference type="InterPro" id="IPR013784">
    <property type="entry name" value="Carb-bd-like_fold"/>
</dbReference>
<feature type="signal peptide" evidence="12">
    <location>
        <begin position="1"/>
        <end position="26"/>
    </location>
</feature>
<dbReference type="Pfam" id="PF00686">
    <property type="entry name" value="CBM_20"/>
    <property type="match status" value="1"/>
</dbReference>
<dbReference type="InterPro" id="IPR017853">
    <property type="entry name" value="GH"/>
</dbReference>
<evidence type="ECO:0000256" key="8">
    <source>
        <dbReference type="ARBA" id="ARBA00022837"/>
    </source>
</evidence>
<dbReference type="Gene3D" id="2.60.40.10">
    <property type="entry name" value="Immunoglobulins"/>
    <property type="match status" value="2"/>
</dbReference>
<dbReference type="InterPro" id="IPR002909">
    <property type="entry name" value="IPT_dom"/>
</dbReference>
<accession>A0A078KL18</accession>
<dbReference type="GO" id="GO:0046872">
    <property type="term" value="F:metal ion binding"/>
    <property type="evidence" value="ECO:0007669"/>
    <property type="project" value="UniProtKB-KW"/>
</dbReference>
<feature type="chain" id="PRO_5039273889" description="Cyclomaltodextrin glucanotransferase" evidence="12">
    <location>
        <begin position="27"/>
        <end position="733"/>
    </location>
</feature>
<evidence type="ECO:0000256" key="12">
    <source>
        <dbReference type="SAM" id="SignalP"/>
    </source>
</evidence>
<dbReference type="OrthoDB" id="9805159at2"/>
<evidence type="ECO:0000256" key="10">
    <source>
        <dbReference type="ARBA" id="ARBA00032019"/>
    </source>
</evidence>
<evidence type="ECO:0000256" key="9">
    <source>
        <dbReference type="ARBA" id="ARBA00023001"/>
    </source>
</evidence>
<evidence type="ECO:0000256" key="5">
    <source>
        <dbReference type="ARBA" id="ARBA00019944"/>
    </source>
</evidence>
<evidence type="ECO:0000256" key="7">
    <source>
        <dbReference type="ARBA" id="ARBA00022729"/>
    </source>
</evidence>
<evidence type="ECO:0000313" key="15">
    <source>
        <dbReference type="Proteomes" id="UP000032431"/>
    </source>
</evidence>
<dbReference type="SMART" id="SM00642">
    <property type="entry name" value="Aamy"/>
    <property type="match status" value="1"/>
</dbReference>
<dbReference type="GO" id="GO:0043895">
    <property type="term" value="F:cyclomaltodextrin glucanotransferase activity"/>
    <property type="evidence" value="ECO:0007669"/>
    <property type="project" value="UniProtKB-EC"/>
</dbReference>
<dbReference type="InterPro" id="IPR031319">
    <property type="entry name" value="A-amylase_C"/>
</dbReference>
<gene>
    <name evidence="14" type="primary">amyA</name>
    <name evidence="14" type="ORF">CCDG5_1262</name>
</gene>
<dbReference type="SUPFAM" id="SSF81296">
    <property type="entry name" value="E set domains"/>
    <property type="match status" value="1"/>
</dbReference>
<organism evidence="14 15">
    <name type="scientific">[Clostridium] cellulosi</name>
    <dbReference type="NCBI Taxonomy" id="29343"/>
    <lineage>
        <taxon>Bacteria</taxon>
        <taxon>Bacillati</taxon>
        <taxon>Bacillota</taxon>
        <taxon>Clostridia</taxon>
        <taxon>Eubacteriales</taxon>
        <taxon>Oscillospiraceae</taxon>
        <taxon>Oscillospiraceae incertae sedis</taxon>
    </lineage>
</organism>
<evidence type="ECO:0000313" key="14">
    <source>
        <dbReference type="EMBL" id="CDZ24376.1"/>
    </source>
</evidence>
<evidence type="ECO:0000256" key="4">
    <source>
        <dbReference type="ARBA" id="ARBA00012542"/>
    </source>
</evidence>
<keyword evidence="6" id="KW-0479">Metal-binding</keyword>
<evidence type="ECO:0000256" key="6">
    <source>
        <dbReference type="ARBA" id="ARBA00022723"/>
    </source>
</evidence>
<dbReference type="SUPFAM" id="SSF51011">
    <property type="entry name" value="Glycosyl hydrolase domain"/>
    <property type="match status" value="1"/>
</dbReference>
<dbReference type="AlphaFoldDB" id="A0A078KL18"/>
<dbReference type="GO" id="GO:2001070">
    <property type="term" value="F:starch binding"/>
    <property type="evidence" value="ECO:0007669"/>
    <property type="project" value="InterPro"/>
</dbReference>
<keyword evidence="9" id="KW-0624">Polysaccharide degradation</keyword>
<dbReference type="SMART" id="SM01065">
    <property type="entry name" value="CBM_2"/>
    <property type="match status" value="1"/>
</dbReference>
<dbReference type="Gene3D" id="2.60.40.1180">
    <property type="entry name" value="Golgi alpha-mannosidase II"/>
    <property type="match status" value="1"/>
</dbReference>
<dbReference type="InterPro" id="IPR006046">
    <property type="entry name" value="Alpha_amylase"/>
</dbReference>
<dbReference type="InterPro" id="IPR013783">
    <property type="entry name" value="Ig-like_fold"/>
</dbReference>
<dbReference type="SMART" id="SM00632">
    <property type="entry name" value="Aamy_C"/>
    <property type="match status" value="1"/>
</dbReference>
<keyword evidence="14" id="KW-0328">Glycosyltransferase</keyword>
<comment type="cofactor">
    <cofactor evidence="2">
        <name>Ca(2+)</name>
        <dbReference type="ChEBI" id="CHEBI:29108"/>
    </cofactor>
</comment>
<feature type="domain" description="CBM20" evidence="13">
    <location>
        <begin position="625"/>
        <end position="733"/>
    </location>
</feature>
<comment type="catalytic activity">
    <reaction evidence="1">
        <text>Cyclizes part of a (1-&gt;4)-alpha-D-glucan chain by formation of a (1-&gt;4)-alpha-D-glucosidic bond.</text>
        <dbReference type="EC" id="2.4.1.19"/>
    </reaction>
</comment>
<dbReference type="CDD" id="cd00604">
    <property type="entry name" value="IPT_CGTD"/>
    <property type="match status" value="1"/>
</dbReference>
<dbReference type="STRING" id="29343.CCDG5_1262"/>
<dbReference type="PROSITE" id="PS51166">
    <property type="entry name" value="CBM20"/>
    <property type="match status" value="1"/>
</dbReference>
<dbReference type="GO" id="GO:0004556">
    <property type="term" value="F:alpha-amylase activity"/>
    <property type="evidence" value="ECO:0007669"/>
    <property type="project" value="InterPro"/>
</dbReference>
<dbReference type="PANTHER" id="PTHR10357">
    <property type="entry name" value="ALPHA-AMYLASE FAMILY MEMBER"/>
    <property type="match status" value="1"/>
</dbReference>
<dbReference type="HOGENOM" id="CLU_006462_7_3_9"/>
<dbReference type="FunFam" id="2.60.40.10:FF:000552">
    <property type="entry name" value="Related to glucoamylase"/>
    <property type="match status" value="1"/>
</dbReference>
<evidence type="ECO:0000259" key="13">
    <source>
        <dbReference type="PROSITE" id="PS51166"/>
    </source>
</evidence>
<evidence type="ECO:0000256" key="2">
    <source>
        <dbReference type="ARBA" id="ARBA00001913"/>
    </source>
</evidence>
<evidence type="ECO:0000256" key="3">
    <source>
        <dbReference type="ARBA" id="ARBA00008061"/>
    </source>
</evidence>
<dbReference type="InterPro" id="IPR013780">
    <property type="entry name" value="Glyco_hydro_b"/>
</dbReference>
<keyword evidence="9" id="KW-0136">Cellulose degradation</keyword>
<evidence type="ECO:0000256" key="11">
    <source>
        <dbReference type="RuleBase" id="RU003615"/>
    </source>
</evidence>
<sequence>MYQNVRRGKKLPRLLAAVLAAVVTSASVFITGAKSHATAYAAAQTVSSGVADTDVANTASFSTDVIYQIVTDRFFDGNSSNNPTGDIYDKSNLKKYHGGDWAGITQKLNSNYFTNMGVTALWISSPVENITTLDPSNNSAAYHGYWARDFFRTNQFFGSLNDFKTMVNTAHAKGIKIIIDFAPNHTSTAEYGDMVFPEDGRLYRDGQLISGFKTDTQNIFNHESWTDFSTYENSIYHSLYGLADLNQMNSTVDTYLKDAINKWLNLGVDGIRVDAVKHMPLGWQKNWLSNIYTNKPVFVFGEWYNGGTSSDPLMDNFANTSGMSVLDFRFANAVRNALGNGSMTMKDLYNVVTATSSDYKQVNDQVTFIDNHDMSRFMTLSNNNQRAVENAYVVLLTSRGVPTIYYGSEQYATGSADPYNRGDMPSFNTNSTAYKVIGKLAPLRKSNPALAYGTTRERWLNDDVYIYEREFNGSVVLTAVNRNQSVSYNISGLLTNLPAGTYNDVLGGLLGGNSITVSSSGAVQNFTLGAGASAVWQYTKSQVSTPKIGNVNPLIGIAGNTITICGRGFGTTPGSVKFGTTAATITSWNDSRITAVIPSVTPGTYNITVTTSSGLTSNQSAGFEVMTGPQVAVRFKVNNATTNYGTNVYLVGSAEELGNWNTDKAIGPMFNNTSTIGTYPTWFYDVNVPAGTTIEYKFIKKDSSGNVVWESGNNHKVVTPSSGTATVTVDWSY</sequence>
<dbReference type="Gene3D" id="3.20.20.80">
    <property type="entry name" value="Glycosidases"/>
    <property type="match status" value="1"/>
</dbReference>
<comment type="similarity">
    <text evidence="3 11">Belongs to the glycosyl hydrolase 13 family.</text>
</comment>
<protein>
    <recommendedName>
        <fullName evidence="5">Cyclomaltodextrin glucanotransferase</fullName>
        <ecNumber evidence="4">2.4.1.19</ecNumber>
    </recommendedName>
    <alternativeName>
        <fullName evidence="10">Cyclodextrin-glycosyltransferase</fullName>
    </alternativeName>
</protein>
<dbReference type="PATRIC" id="fig|29343.3.peg.1328"/>
<name>A0A078KL18_9FIRM</name>
<keyword evidence="8" id="KW-0106">Calcium</keyword>
<reference evidence="15" key="1">
    <citation type="submission" date="2014-07" db="EMBL/GenBank/DDBJ databases">
        <authorList>
            <person name="Wibberg D."/>
        </authorList>
    </citation>
    <scope>NUCLEOTIDE SEQUENCE [LARGE SCALE GENOMIC DNA]</scope>
    <source>
        <strain evidence="15">DG5</strain>
    </source>
</reference>
<dbReference type="InterPro" id="IPR006047">
    <property type="entry name" value="GH13_cat_dom"/>
</dbReference>
<dbReference type="SUPFAM" id="SSF51445">
    <property type="entry name" value="(Trans)glycosidases"/>
    <property type="match status" value="1"/>
</dbReference>
<proteinExistence type="inferred from homology"/>
<dbReference type="SUPFAM" id="SSF49452">
    <property type="entry name" value="Starch-binding domain-like"/>
    <property type="match status" value="1"/>
</dbReference>
<evidence type="ECO:0000256" key="1">
    <source>
        <dbReference type="ARBA" id="ARBA00000390"/>
    </source>
</evidence>
<dbReference type="CDD" id="cd11320">
    <property type="entry name" value="AmyAc_AmyMalt_CGTase_like"/>
    <property type="match status" value="1"/>
</dbReference>
<dbReference type="PRINTS" id="PR00110">
    <property type="entry name" value="ALPHAAMYLASE"/>
</dbReference>
<keyword evidence="15" id="KW-1185">Reference proteome</keyword>